<dbReference type="InterPro" id="IPR052032">
    <property type="entry name" value="ATP-dep_AA_Ligase"/>
</dbReference>
<protein>
    <submittedName>
        <fullName evidence="6">D-alanine-D-alanine ligase</fullName>
    </submittedName>
</protein>
<dbReference type="RefSeq" id="WP_092992873.1">
    <property type="nucleotide sequence ID" value="NZ_FMWD01000002.1"/>
</dbReference>
<dbReference type="InterPro" id="IPR011761">
    <property type="entry name" value="ATP-grasp"/>
</dbReference>
<dbReference type="OrthoDB" id="8441067at2"/>
<dbReference type="GO" id="GO:0046872">
    <property type="term" value="F:metal ion binding"/>
    <property type="evidence" value="ECO:0007669"/>
    <property type="project" value="InterPro"/>
</dbReference>
<dbReference type="PROSITE" id="PS00867">
    <property type="entry name" value="CPSASE_2"/>
    <property type="match status" value="1"/>
</dbReference>
<keyword evidence="1 6" id="KW-0436">Ligase</keyword>
<dbReference type="Gene3D" id="3.30.470.20">
    <property type="entry name" value="ATP-grasp fold, B domain"/>
    <property type="match status" value="1"/>
</dbReference>
<dbReference type="PROSITE" id="PS50975">
    <property type="entry name" value="ATP_GRASP"/>
    <property type="match status" value="1"/>
</dbReference>
<evidence type="ECO:0000259" key="5">
    <source>
        <dbReference type="PROSITE" id="PS50975"/>
    </source>
</evidence>
<reference evidence="6 7" key="1">
    <citation type="submission" date="2016-10" db="EMBL/GenBank/DDBJ databases">
        <authorList>
            <person name="de Groot N.N."/>
        </authorList>
    </citation>
    <scope>NUCLEOTIDE SEQUENCE [LARGE SCALE GENOMIC DNA]</scope>
    <source>
        <strain evidence="6 7">HLD2</strain>
    </source>
</reference>
<keyword evidence="2 4" id="KW-0547">Nucleotide-binding</keyword>
<dbReference type="Pfam" id="PF13535">
    <property type="entry name" value="ATP-grasp_4"/>
    <property type="match status" value="1"/>
</dbReference>
<dbReference type="SUPFAM" id="SSF56059">
    <property type="entry name" value="Glutathione synthetase ATP-binding domain-like"/>
    <property type="match status" value="1"/>
</dbReference>
<dbReference type="Proteomes" id="UP000199648">
    <property type="component" value="Unassembled WGS sequence"/>
</dbReference>
<evidence type="ECO:0000256" key="2">
    <source>
        <dbReference type="ARBA" id="ARBA00022741"/>
    </source>
</evidence>
<gene>
    <name evidence="6" type="ORF">SAMN03097708_00817</name>
</gene>
<accession>A0A1G5PTE6</accession>
<feature type="domain" description="ATP-grasp" evidence="5">
    <location>
        <begin position="247"/>
        <end position="323"/>
    </location>
</feature>
<dbReference type="GO" id="GO:0005524">
    <property type="term" value="F:ATP binding"/>
    <property type="evidence" value="ECO:0007669"/>
    <property type="project" value="UniProtKB-UniRule"/>
</dbReference>
<dbReference type="AlphaFoldDB" id="A0A1G5PTE6"/>
<keyword evidence="7" id="KW-1185">Reference proteome</keyword>
<organism evidence="6 7">
    <name type="scientific">Thiohalomonas denitrificans</name>
    <dbReference type="NCBI Taxonomy" id="415747"/>
    <lineage>
        <taxon>Bacteria</taxon>
        <taxon>Pseudomonadati</taxon>
        <taxon>Pseudomonadota</taxon>
        <taxon>Gammaproteobacteria</taxon>
        <taxon>Thiohalomonadales</taxon>
        <taxon>Thiohalomonadaceae</taxon>
        <taxon>Thiohalomonas</taxon>
    </lineage>
</organism>
<dbReference type="PANTHER" id="PTHR43585">
    <property type="entry name" value="FUMIPYRROLE BIOSYNTHESIS PROTEIN C"/>
    <property type="match status" value="1"/>
</dbReference>
<dbReference type="EMBL" id="FMWD01000002">
    <property type="protein sequence ID" value="SCZ52844.1"/>
    <property type="molecule type" value="Genomic_DNA"/>
</dbReference>
<dbReference type="PANTHER" id="PTHR43585:SF2">
    <property type="entry name" value="ATP-GRASP ENZYME FSQD"/>
    <property type="match status" value="1"/>
</dbReference>
<keyword evidence="3 4" id="KW-0067">ATP-binding</keyword>
<dbReference type="STRING" id="415747.SAMN03097708_00817"/>
<evidence type="ECO:0000313" key="7">
    <source>
        <dbReference type="Proteomes" id="UP000199648"/>
    </source>
</evidence>
<dbReference type="InterPro" id="IPR005479">
    <property type="entry name" value="CPAse_ATP-bd"/>
</dbReference>
<dbReference type="GO" id="GO:0016874">
    <property type="term" value="F:ligase activity"/>
    <property type="evidence" value="ECO:0007669"/>
    <property type="project" value="UniProtKB-KW"/>
</dbReference>
<sequence>MVKNIFIVGLDDFHRKLLKTIRNSEQYRFHGLLDYEQVVLPAHYPIDDMIAAGKEQLDRFDGRVDAIIGHWDFPTTTLLPVFREHCGLDGPSLGGVLIAEHKYWSRLRERQVVPDCTPRFEAVDPFADDAAERIGLEFPFWLKPVIAFSSVLAFYISSHADLEFALARTRERIGGFGEPFGRLLSMAHMPADIPVEIDGYHCIAEQPIGGEQCTAEGYIQKGVPHVYGIVDSFREPNLSSFSRYQLPSRLPQEVQRRIIDYTKRLVPNLDIDNTPFNVEYFWDTTTDRLWLLELNTRISKSHSPMFVDITGASNHEVAVEVALGIEPQYPRREGCCATAAKFMLRHFHDALVTRVPTERELEELEEAFPGTSIEIAVKQGTRLSEMPGQEPYSYEVAVVFMGAPDTRTLLQEYEQLKARLPLEFHDSVASA</sequence>
<evidence type="ECO:0000256" key="4">
    <source>
        <dbReference type="PROSITE-ProRule" id="PRU00409"/>
    </source>
</evidence>
<proteinExistence type="predicted"/>
<evidence type="ECO:0000313" key="6">
    <source>
        <dbReference type="EMBL" id="SCZ52844.1"/>
    </source>
</evidence>
<evidence type="ECO:0000256" key="1">
    <source>
        <dbReference type="ARBA" id="ARBA00022598"/>
    </source>
</evidence>
<evidence type="ECO:0000256" key="3">
    <source>
        <dbReference type="ARBA" id="ARBA00022840"/>
    </source>
</evidence>
<name>A0A1G5PTE6_9GAMM</name>